<evidence type="ECO:0000313" key="1">
    <source>
        <dbReference type="EMBL" id="KAK3282090.1"/>
    </source>
</evidence>
<evidence type="ECO:0000313" key="2">
    <source>
        <dbReference type="Proteomes" id="UP001190700"/>
    </source>
</evidence>
<dbReference type="Proteomes" id="UP001190700">
    <property type="component" value="Unassembled WGS sequence"/>
</dbReference>
<gene>
    <name evidence="1" type="ORF">CYMTET_10155</name>
</gene>
<dbReference type="AlphaFoldDB" id="A0AAE0GQ59"/>
<keyword evidence="2" id="KW-1185">Reference proteome</keyword>
<dbReference type="EMBL" id="LGRX02003548">
    <property type="protein sequence ID" value="KAK3282090.1"/>
    <property type="molecule type" value="Genomic_DNA"/>
</dbReference>
<proteinExistence type="predicted"/>
<accession>A0AAE0GQ59</accession>
<reference evidence="1 2" key="1">
    <citation type="journal article" date="2015" name="Genome Biol. Evol.">
        <title>Comparative Genomics of a Bacterivorous Green Alga Reveals Evolutionary Causalities and Consequences of Phago-Mixotrophic Mode of Nutrition.</title>
        <authorList>
            <person name="Burns J.A."/>
            <person name="Paasch A."/>
            <person name="Narechania A."/>
            <person name="Kim E."/>
        </authorList>
    </citation>
    <scope>NUCLEOTIDE SEQUENCE [LARGE SCALE GENOMIC DNA]</scope>
    <source>
        <strain evidence="1 2">PLY_AMNH</strain>
    </source>
</reference>
<comment type="caution">
    <text evidence="1">The sequence shown here is derived from an EMBL/GenBank/DDBJ whole genome shotgun (WGS) entry which is preliminary data.</text>
</comment>
<protein>
    <submittedName>
        <fullName evidence="1">Uncharacterized protein</fullName>
    </submittedName>
</protein>
<sequence length="175" mass="19620">MVFCSADVRALRDKLRSQRLKDRKEGVKDLQTWLQSDCHDFTQLLDKTTKEVQQDPSLNREDTWAGVCGALCKCIKLATGTKKVEAAYGVTFKQFIQKATIPRPKTGVHLTLGGRGRESPIRKLFSHILEILEVVNDAGPMGSSTLGLEYTVVLRHYLLPVPEYCKRMSGRVLTG</sequence>
<name>A0AAE0GQ59_9CHLO</name>
<organism evidence="1 2">
    <name type="scientific">Cymbomonas tetramitiformis</name>
    <dbReference type="NCBI Taxonomy" id="36881"/>
    <lineage>
        <taxon>Eukaryota</taxon>
        <taxon>Viridiplantae</taxon>
        <taxon>Chlorophyta</taxon>
        <taxon>Pyramimonadophyceae</taxon>
        <taxon>Pyramimonadales</taxon>
        <taxon>Pyramimonadaceae</taxon>
        <taxon>Cymbomonas</taxon>
    </lineage>
</organism>